<proteinExistence type="predicted"/>
<dbReference type="GO" id="GO:0016020">
    <property type="term" value="C:membrane"/>
    <property type="evidence" value="ECO:0007669"/>
    <property type="project" value="TreeGrafter"/>
</dbReference>
<evidence type="ECO:0000256" key="2">
    <source>
        <dbReference type="SAM" id="Phobius"/>
    </source>
</evidence>
<dbReference type="Proteomes" id="UP000016666">
    <property type="component" value="Unassembled WGS sequence"/>
</dbReference>
<feature type="region of interest" description="Disordered" evidence="1">
    <location>
        <begin position="58"/>
        <end position="77"/>
    </location>
</feature>
<dbReference type="Ensembl" id="ENSAPLT00000023490.1">
    <property type="protein sequence ID" value="ENSAPLP00000027136.1"/>
    <property type="gene ID" value="ENSAPLG00000020577.1"/>
</dbReference>
<dbReference type="PANTHER" id="PTHR15446">
    <property type="entry name" value="UROPLAKIN III"/>
    <property type="match status" value="1"/>
</dbReference>
<dbReference type="PANTHER" id="PTHR15446:SF2">
    <property type="entry name" value="UROPLAKIN-3B-LIKE PROTEIN 1-RELATED"/>
    <property type="match status" value="1"/>
</dbReference>
<keyword evidence="2" id="KW-1133">Transmembrane helix</keyword>
<evidence type="ECO:0000313" key="4">
    <source>
        <dbReference type="Proteomes" id="UP000016666"/>
    </source>
</evidence>
<dbReference type="OMA" id="YKTHYSS"/>
<evidence type="ECO:0000313" key="3">
    <source>
        <dbReference type="Ensembl" id="ENSAPLP00000027136.1"/>
    </source>
</evidence>
<protein>
    <submittedName>
        <fullName evidence="3">Uroplakin 3B</fullName>
    </submittedName>
</protein>
<name>A0A493TMN0_ANAPP</name>
<gene>
    <name evidence="3" type="primary">UPK3B</name>
</gene>
<accession>A0A493TMN0</accession>
<dbReference type="GeneTree" id="ENSGT00940000153392"/>
<dbReference type="AlphaFoldDB" id="A0A493TMN0"/>
<keyword evidence="4" id="KW-1185">Reference proteome</keyword>
<reference evidence="3" key="2">
    <citation type="submission" date="2025-08" db="UniProtKB">
        <authorList>
            <consortium name="Ensembl"/>
        </authorList>
    </citation>
    <scope>IDENTIFICATION</scope>
</reference>
<organism evidence="3 4">
    <name type="scientific">Anas platyrhynchos platyrhynchos</name>
    <name type="common">Northern mallard</name>
    <dbReference type="NCBI Taxonomy" id="8840"/>
    <lineage>
        <taxon>Eukaryota</taxon>
        <taxon>Metazoa</taxon>
        <taxon>Chordata</taxon>
        <taxon>Craniata</taxon>
        <taxon>Vertebrata</taxon>
        <taxon>Euteleostomi</taxon>
        <taxon>Archelosauria</taxon>
        <taxon>Archosauria</taxon>
        <taxon>Dinosauria</taxon>
        <taxon>Saurischia</taxon>
        <taxon>Theropoda</taxon>
        <taxon>Coelurosauria</taxon>
        <taxon>Aves</taxon>
        <taxon>Neognathae</taxon>
        <taxon>Galloanserae</taxon>
        <taxon>Anseriformes</taxon>
        <taxon>Anatidae</taxon>
        <taxon>Anatinae</taxon>
        <taxon>Anas</taxon>
    </lineage>
</organism>
<feature type="transmembrane region" description="Helical" evidence="2">
    <location>
        <begin position="270"/>
        <end position="294"/>
    </location>
</feature>
<dbReference type="InterPro" id="IPR024831">
    <property type="entry name" value="Uroplakin-3"/>
</dbReference>
<reference evidence="4" key="1">
    <citation type="submission" date="2017-10" db="EMBL/GenBank/DDBJ databases">
        <title>A new Pekin duck reference genome.</title>
        <authorList>
            <person name="Hou Z.-C."/>
            <person name="Zhou Z.-K."/>
            <person name="Zhu F."/>
            <person name="Hou S.-S."/>
        </authorList>
    </citation>
    <scope>NUCLEOTIDE SEQUENCE [LARGE SCALE GENOMIC DNA]</scope>
</reference>
<reference evidence="3" key="3">
    <citation type="submission" date="2025-09" db="UniProtKB">
        <authorList>
            <consortium name="Ensembl"/>
        </authorList>
    </citation>
    <scope>IDENTIFICATION</scope>
</reference>
<keyword evidence="2" id="KW-0812">Transmembrane</keyword>
<keyword evidence="2" id="KW-0472">Membrane</keyword>
<sequence length="329" mass="34566">MARCWPWHTPATSVPVLCAPPGGHPGVGNAPRGNGPDLFAAGPWLGAGMWVVGGRRRVPWGQTPRPPPAARTRRSAPSPCTMLPLLLLLLAAAHGLQELPYKPTLTQRHEVSGQITGSTFVLEQPRCAFDNVTAVGTATSIWLVVAEAAAPVSFPTSVQPGLPQWAFQNFPTNTSAYLTLEATILNYPCSKNPPEITVLRVGSESSCAKNSAVPTCNGPLPGPGPYKVKFLALNGTEPVAETQWSQPITLKTAQQPPSGPGAGGKRSAEMIAITSILSILLALLLAGLVATLAFSGSDPCGRGGVFKPEAASVRRYNTHHVYDQPAARL</sequence>
<evidence type="ECO:0000256" key="1">
    <source>
        <dbReference type="SAM" id="MobiDB-lite"/>
    </source>
</evidence>